<feature type="transmembrane region" description="Helical" evidence="7">
    <location>
        <begin position="311"/>
        <end position="344"/>
    </location>
</feature>
<organism evidence="10 11">
    <name type="scientific">Natronosporangium hydrolyticum</name>
    <dbReference type="NCBI Taxonomy" id="2811111"/>
    <lineage>
        <taxon>Bacteria</taxon>
        <taxon>Bacillati</taxon>
        <taxon>Actinomycetota</taxon>
        <taxon>Actinomycetes</taxon>
        <taxon>Micromonosporales</taxon>
        <taxon>Micromonosporaceae</taxon>
        <taxon>Natronosporangium</taxon>
    </lineage>
</organism>
<feature type="domain" description="MacB-like periplasmic core" evidence="9">
    <location>
        <begin position="18"/>
        <end position="220"/>
    </location>
</feature>
<feature type="domain" description="MacB-like periplasmic core" evidence="9">
    <location>
        <begin position="488"/>
        <end position="688"/>
    </location>
</feature>
<evidence type="ECO:0000256" key="6">
    <source>
        <dbReference type="ARBA" id="ARBA00038076"/>
    </source>
</evidence>
<comment type="subcellular location">
    <subcellularLocation>
        <location evidence="1">Cell membrane</location>
        <topology evidence="1">Multi-pass membrane protein</topology>
    </subcellularLocation>
</comment>
<dbReference type="InterPro" id="IPR050250">
    <property type="entry name" value="Macrolide_Exporter_MacB"/>
</dbReference>
<dbReference type="InterPro" id="IPR025857">
    <property type="entry name" value="MacB_PCD"/>
</dbReference>
<accession>A0A895YCP4</accession>
<dbReference type="PANTHER" id="PTHR30572">
    <property type="entry name" value="MEMBRANE COMPONENT OF TRANSPORTER-RELATED"/>
    <property type="match status" value="1"/>
</dbReference>
<evidence type="ECO:0000256" key="3">
    <source>
        <dbReference type="ARBA" id="ARBA00022692"/>
    </source>
</evidence>
<dbReference type="InterPro" id="IPR003838">
    <property type="entry name" value="ABC3_permease_C"/>
</dbReference>
<dbReference type="EMBL" id="CP070499">
    <property type="protein sequence ID" value="QSB13985.1"/>
    <property type="molecule type" value="Genomic_DNA"/>
</dbReference>
<evidence type="ECO:0000256" key="2">
    <source>
        <dbReference type="ARBA" id="ARBA00022475"/>
    </source>
</evidence>
<reference evidence="10" key="1">
    <citation type="submission" date="2021-02" db="EMBL/GenBank/DDBJ databases">
        <title>Natrosporangium hydrolyticum gen. nov., sp. nov, a haloalkaliphilic actinobacterium from a soda solonchak soil.</title>
        <authorList>
            <person name="Sorokin D.Y."/>
            <person name="Khijniak T.V."/>
            <person name="Zakharycheva A.P."/>
            <person name="Boueva O.V."/>
            <person name="Ariskina E.V."/>
            <person name="Hahnke R.L."/>
            <person name="Bunk B."/>
            <person name="Sproer C."/>
            <person name="Schumann P."/>
            <person name="Evtushenko L.I."/>
            <person name="Kublanov I.V."/>
        </authorList>
    </citation>
    <scope>NUCLEOTIDE SEQUENCE</scope>
    <source>
        <strain evidence="10">DSM 106523</strain>
    </source>
</reference>
<evidence type="ECO:0000313" key="11">
    <source>
        <dbReference type="Proteomes" id="UP000662857"/>
    </source>
</evidence>
<keyword evidence="11" id="KW-1185">Reference proteome</keyword>
<dbReference type="GO" id="GO:0005886">
    <property type="term" value="C:plasma membrane"/>
    <property type="evidence" value="ECO:0007669"/>
    <property type="project" value="UniProtKB-SubCell"/>
</dbReference>
<keyword evidence="2" id="KW-1003">Cell membrane</keyword>
<evidence type="ECO:0000256" key="5">
    <source>
        <dbReference type="ARBA" id="ARBA00023136"/>
    </source>
</evidence>
<keyword evidence="5 7" id="KW-0472">Membrane</keyword>
<evidence type="ECO:0000259" key="9">
    <source>
        <dbReference type="Pfam" id="PF12704"/>
    </source>
</evidence>
<dbReference type="Proteomes" id="UP000662857">
    <property type="component" value="Chromosome"/>
</dbReference>
<dbReference type="KEGG" id="nhy:JQS43_20965"/>
<feature type="domain" description="ABC3 transporter permease C-terminal" evidence="8">
    <location>
        <begin position="722"/>
        <end position="837"/>
    </location>
</feature>
<dbReference type="Pfam" id="PF02687">
    <property type="entry name" value="FtsX"/>
    <property type="match status" value="2"/>
</dbReference>
<keyword evidence="4 7" id="KW-1133">Transmembrane helix</keyword>
<evidence type="ECO:0000313" key="10">
    <source>
        <dbReference type="EMBL" id="QSB13985.1"/>
    </source>
</evidence>
<feature type="transmembrane region" description="Helical" evidence="7">
    <location>
        <begin position="356"/>
        <end position="379"/>
    </location>
</feature>
<dbReference type="RefSeq" id="WP_239676104.1">
    <property type="nucleotide sequence ID" value="NZ_CP070499.1"/>
</dbReference>
<evidence type="ECO:0000256" key="4">
    <source>
        <dbReference type="ARBA" id="ARBA00022989"/>
    </source>
</evidence>
<keyword evidence="3 7" id="KW-0812">Transmembrane</keyword>
<evidence type="ECO:0000256" key="1">
    <source>
        <dbReference type="ARBA" id="ARBA00004651"/>
    </source>
</evidence>
<feature type="transmembrane region" description="Helical" evidence="7">
    <location>
        <begin position="263"/>
        <end position="290"/>
    </location>
</feature>
<sequence length="845" mass="86934">MLRATFAAMLHRKLRLVLSGLAVLIGVMFVAGSLVLTDTLSRSFDAVFSDAYGHSDVWVQGDGEEGGALDGEHVPNLPGSVLAEITAVPGVSQATGLVRADGARVVGSDGQVIASFGPPRLGVNWTGERGIVELREGRGPTEDSEVAVNAELARVGEFQVGDEIEILTREPKQTFTLVGIYGFAGGRDSVGGVHEVAFTDGTAQQLMLGEPGVWTLIEVQGDGPAPDILRDEIAAAVGDNFRVRTGEEYASQQADQLQQGLTFFQYILLGFAGIALFVGVFLILNTFSIVIAQRTRELALTRAIGASRRQVVLSVLLEALVIAVLAAAAGIASGIGVGALLAHLAAGFIALPIAEISVSATTIAVPLLVGIVVTLGAALSPALRASRVPPVAALQKVTTSDQPLSRRAIVGGAISAAGAGTLLLGLLGHAGENPLWAVLAGVLVSLIGVTVLTPVVVRPAVSVLGLVFSWSVSGQLGRLNSGRNPRRTAVTASALMVGVALVAGVGVVVSSAKQSITRQSEDTIAADLMIAGEAAGARPASFDAEVIERAAELPGVVAASGLYRDRVTYRGEHLHVDATDDLAVLNDILSLTATEGVLETLGPSDVVVDQDVAEALALSIGSQVTFTLSRGEAEPHRVVGIYEPAPVVGGAILPLASTSQFDVPQPIVGFVSLAEGAAVDDNRREIAALLADSPEVSVVDQSSYIEQQVSQFDFVIVMVQLLLALAILIAVLGIINTLVLSVIERTRELGMLRAIGLTRGSVVRMIIVESVVISLLGAVLGIAVGSGLGAAVVNALQDEGVTELAVPLGELATYLGIAAVVGVLAALLPALRAARTNVLAAVAEQ</sequence>
<feature type="transmembrane region" description="Helical" evidence="7">
    <location>
        <begin position="435"/>
        <end position="468"/>
    </location>
</feature>
<feature type="transmembrane region" description="Helical" evidence="7">
    <location>
        <begin position="489"/>
        <end position="509"/>
    </location>
</feature>
<name>A0A895YCP4_9ACTN</name>
<feature type="transmembrane region" description="Helical" evidence="7">
    <location>
        <begin position="762"/>
        <end position="791"/>
    </location>
</feature>
<feature type="transmembrane region" description="Helical" evidence="7">
    <location>
        <begin position="811"/>
        <end position="831"/>
    </location>
</feature>
<evidence type="ECO:0000259" key="8">
    <source>
        <dbReference type="Pfam" id="PF02687"/>
    </source>
</evidence>
<dbReference type="AlphaFoldDB" id="A0A895YCP4"/>
<dbReference type="PANTHER" id="PTHR30572:SF4">
    <property type="entry name" value="ABC TRANSPORTER PERMEASE YTRF"/>
    <property type="match status" value="1"/>
</dbReference>
<comment type="similarity">
    <text evidence="6">Belongs to the ABC-4 integral membrane protein family.</text>
</comment>
<feature type="transmembrane region" description="Helical" evidence="7">
    <location>
        <begin position="408"/>
        <end position="429"/>
    </location>
</feature>
<gene>
    <name evidence="10" type="ORF">JQS43_20965</name>
</gene>
<dbReference type="GO" id="GO:0022857">
    <property type="term" value="F:transmembrane transporter activity"/>
    <property type="evidence" value="ECO:0007669"/>
    <property type="project" value="TreeGrafter"/>
</dbReference>
<feature type="transmembrane region" description="Helical" evidence="7">
    <location>
        <begin position="714"/>
        <end position="741"/>
    </location>
</feature>
<protein>
    <submittedName>
        <fullName evidence="10">ABC transporter permease</fullName>
    </submittedName>
</protein>
<feature type="domain" description="ABC3 transporter permease C-terminal" evidence="8">
    <location>
        <begin position="271"/>
        <end position="390"/>
    </location>
</feature>
<evidence type="ECO:0000256" key="7">
    <source>
        <dbReference type="SAM" id="Phobius"/>
    </source>
</evidence>
<dbReference type="Pfam" id="PF12704">
    <property type="entry name" value="MacB_PCD"/>
    <property type="match status" value="2"/>
</dbReference>
<proteinExistence type="inferred from homology"/>